<comment type="caution">
    <text evidence="2">The sequence shown here is derived from an EMBL/GenBank/DDBJ whole genome shotgun (WGS) entry which is preliminary data.</text>
</comment>
<gene>
    <name evidence="2" type="ORF">B4U80_01880</name>
</gene>
<accession>A0A443S995</accession>
<name>A0A443S995_9ACAR</name>
<protein>
    <submittedName>
        <fullName evidence="2">Uncharacterized protein</fullName>
    </submittedName>
</protein>
<feature type="region of interest" description="Disordered" evidence="1">
    <location>
        <begin position="41"/>
        <end position="61"/>
    </location>
</feature>
<sequence length="117" mass="13290">MIAHFTAVKPKTYAEFYHIAQTAEANFKRFDSSKAFDNTVKPMQRNNAKQTAIKSEKAKPPSPCRICENLGFKNRFHWASDCFNKNKSQNAGKQIPKQVNVVEDNDGLNEINSINLN</sequence>
<keyword evidence="3" id="KW-1185">Reference proteome</keyword>
<reference evidence="2 3" key="1">
    <citation type="journal article" date="2018" name="Gigascience">
        <title>Genomes of trombidid mites reveal novel predicted allergens and laterally-transferred genes associated with secondary metabolism.</title>
        <authorList>
            <person name="Dong X."/>
            <person name="Chaisiri K."/>
            <person name="Xia D."/>
            <person name="Armstrong S.D."/>
            <person name="Fang Y."/>
            <person name="Donnelly M.J."/>
            <person name="Kadowaki T."/>
            <person name="McGarry J.W."/>
            <person name="Darby A.C."/>
            <person name="Makepeace B.L."/>
        </authorList>
    </citation>
    <scope>NUCLEOTIDE SEQUENCE [LARGE SCALE GENOMIC DNA]</scope>
    <source>
        <strain evidence="2">UoL-UT</strain>
    </source>
</reference>
<dbReference type="VEuPathDB" id="VectorBase:LDEU007949"/>
<evidence type="ECO:0000256" key="1">
    <source>
        <dbReference type="SAM" id="MobiDB-lite"/>
    </source>
</evidence>
<feature type="compositionally biased region" description="Polar residues" evidence="1">
    <location>
        <begin position="44"/>
        <end position="53"/>
    </location>
</feature>
<evidence type="ECO:0000313" key="2">
    <source>
        <dbReference type="EMBL" id="RWS24091.1"/>
    </source>
</evidence>
<dbReference type="EMBL" id="NCKV01005395">
    <property type="protein sequence ID" value="RWS24091.1"/>
    <property type="molecule type" value="Genomic_DNA"/>
</dbReference>
<dbReference type="AlphaFoldDB" id="A0A443S995"/>
<evidence type="ECO:0000313" key="3">
    <source>
        <dbReference type="Proteomes" id="UP000288716"/>
    </source>
</evidence>
<organism evidence="2 3">
    <name type="scientific">Leptotrombidium deliense</name>
    <dbReference type="NCBI Taxonomy" id="299467"/>
    <lineage>
        <taxon>Eukaryota</taxon>
        <taxon>Metazoa</taxon>
        <taxon>Ecdysozoa</taxon>
        <taxon>Arthropoda</taxon>
        <taxon>Chelicerata</taxon>
        <taxon>Arachnida</taxon>
        <taxon>Acari</taxon>
        <taxon>Acariformes</taxon>
        <taxon>Trombidiformes</taxon>
        <taxon>Prostigmata</taxon>
        <taxon>Anystina</taxon>
        <taxon>Parasitengona</taxon>
        <taxon>Trombiculoidea</taxon>
        <taxon>Trombiculidae</taxon>
        <taxon>Leptotrombidium</taxon>
    </lineage>
</organism>
<proteinExistence type="predicted"/>
<dbReference type="Proteomes" id="UP000288716">
    <property type="component" value="Unassembled WGS sequence"/>
</dbReference>